<name>A0A399QUG8_9PROT</name>
<evidence type="ECO:0000313" key="3">
    <source>
        <dbReference type="Proteomes" id="UP000265431"/>
    </source>
</evidence>
<dbReference type="Pfam" id="PF14248">
    <property type="entry name" value="DUF4345"/>
    <property type="match status" value="1"/>
</dbReference>
<dbReference type="InterPro" id="IPR025597">
    <property type="entry name" value="DUF4345"/>
</dbReference>
<accession>A0A399QUG8</accession>
<keyword evidence="1" id="KW-0812">Transmembrane</keyword>
<feature type="transmembrane region" description="Helical" evidence="1">
    <location>
        <begin position="77"/>
        <end position="98"/>
    </location>
</feature>
<reference evidence="2 3" key="1">
    <citation type="submission" date="2018-08" db="EMBL/GenBank/DDBJ databases">
        <title>Henriciella mobilis sp. nov., isolated from seawater.</title>
        <authorList>
            <person name="Cheng H."/>
            <person name="Wu Y.-H."/>
            <person name="Xu X.-W."/>
            <person name="Guo L.-L."/>
        </authorList>
    </citation>
    <scope>NUCLEOTIDE SEQUENCE [LARGE SCALE GENOMIC DNA]</scope>
    <source>
        <strain evidence="2 3">CCUG66934</strain>
    </source>
</reference>
<organism evidence="2 3">
    <name type="scientific">Henriciella barbarensis</name>
    <dbReference type="NCBI Taxonomy" id="86342"/>
    <lineage>
        <taxon>Bacteria</taxon>
        <taxon>Pseudomonadati</taxon>
        <taxon>Pseudomonadota</taxon>
        <taxon>Alphaproteobacteria</taxon>
        <taxon>Hyphomonadales</taxon>
        <taxon>Hyphomonadaceae</taxon>
        <taxon>Henriciella</taxon>
    </lineage>
</organism>
<gene>
    <name evidence="2" type="ORF">D1224_11130</name>
</gene>
<dbReference type="OrthoDB" id="9808658at2"/>
<protein>
    <submittedName>
        <fullName evidence="2">DUF4345 domain-containing protein</fullName>
    </submittedName>
</protein>
<dbReference type="EMBL" id="QWGB01000007">
    <property type="protein sequence ID" value="RIJ22111.1"/>
    <property type="molecule type" value="Genomic_DNA"/>
</dbReference>
<keyword evidence="1" id="KW-0472">Membrane</keyword>
<dbReference type="Proteomes" id="UP000265431">
    <property type="component" value="Unassembled WGS sequence"/>
</dbReference>
<feature type="transmembrane region" description="Helical" evidence="1">
    <location>
        <begin position="110"/>
        <end position="131"/>
    </location>
</feature>
<feature type="transmembrane region" description="Helical" evidence="1">
    <location>
        <begin position="53"/>
        <end position="70"/>
    </location>
</feature>
<proteinExistence type="predicted"/>
<dbReference type="RefSeq" id="WP_119380031.1">
    <property type="nucleotide sequence ID" value="NZ_QWGB01000007.1"/>
</dbReference>
<dbReference type="AlphaFoldDB" id="A0A399QUG8"/>
<evidence type="ECO:0000256" key="1">
    <source>
        <dbReference type="SAM" id="Phobius"/>
    </source>
</evidence>
<evidence type="ECO:0000313" key="2">
    <source>
        <dbReference type="EMBL" id="RIJ22111.1"/>
    </source>
</evidence>
<keyword evidence="3" id="KW-1185">Reference proteome</keyword>
<sequence>MSPFVLLSSAALVFCALIGLGALFAPKWAQGVVRLVPDPDPARPGGFSEFRATYGGLLFMLHITALVILLRLNNPLALLAIMPVAAGWFGAGLGRLISHLADSKENRAPGLIPVWIAVEFALALAIASPVLHLG</sequence>
<comment type="caution">
    <text evidence="2">The sequence shown here is derived from an EMBL/GenBank/DDBJ whole genome shotgun (WGS) entry which is preliminary data.</text>
</comment>
<keyword evidence="1" id="KW-1133">Transmembrane helix</keyword>